<evidence type="ECO:0000256" key="6">
    <source>
        <dbReference type="HAMAP-Rule" id="MF_01400"/>
    </source>
</evidence>
<feature type="binding site" evidence="6">
    <location>
        <position position="136"/>
    </location>
    <ligand>
        <name>Zn(2+)</name>
        <dbReference type="ChEBI" id="CHEBI:29105"/>
    </ligand>
</feature>
<dbReference type="GO" id="GO:0033743">
    <property type="term" value="F:peptide-methionine (R)-S-oxide reductase activity"/>
    <property type="evidence" value="ECO:0007669"/>
    <property type="project" value="UniProtKB-UniRule"/>
</dbReference>
<feature type="active site" description="Nucleophile" evidence="6">
    <location>
        <position position="159"/>
    </location>
</feature>
<reference evidence="9 10" key="1">
    <citation type="submission" date="2023-08" db="EMBL/GenBank/DDBJ databases">
        <title>Comparative genomics and taxonomic characterization of three novel marine species of genus Marivirga.</title>
        <authorList>
            <person name="Muhammad N."/>
            <person name="Kim S.-G."/>
        </authorList>
    </citation>
    <scope>NUCLEOTIDE SEQUENCE [LARGE SCALE GENOMIC DNA]</scope>
    <source>
        <strain evidence="9 10">BDSF4-3</strain>
    </source>
</reference>
<dbReference type="EC" id="1.8.4.12" evidence="6"/>
<evidence type="ECO:0000259" key="8">
    <source>
        <dbReference type="PROSITE" id="PS51790"/>
    </source>
</evidence>
<dbReference type="PANTHER" id="PTHR10173">
    <property type="entry name" value="METHIONINE SULFOXIDE REDUCTASE"/>
    <property type="match status" value="1"/>
</dbReference>
<dbReference type="HAMAP" id="MF_01400">
    <property type="entry name" value="MsrB"/>
    <property type="match status" value="1"/>
</dbReference>
<organism evidence="9 10">
    <name type="scientific">Marivirga salinarum</name>
    <dbReference type="NCBI Taxonomy" id="3059078"/>
    <lineage>
        <taxon>Bacteria</taxon>
        <taxon>Pseudomonadati</taxon>
        <taxon>Bacteroidota</taxon>
        <taxon>Cytophagia</taxon>
        <taxon>Cytophagales</taxon>
        <taxon>Marivirgaceae</taxon>
        <taxon>Marivirga</taxon>
    </lineage>
</organism>
<evidence type="ECO:0000313" key="10">
    <source>
        <dbReference type="Proteomes" id="UP001230496"/>
    </source>
</evidence>
<evidence type="ECO:0000256" key="5">
    <source>
        <dbReference type="ARBA" id="ARBA00048488"/>
    </source>
</evidence>
<dbReference type="GO" id="GO:0030091">
    <property type="term" value="P:protein repair"/>
    <property type="evidence" value="ECO:0007669"/>
    <property type="project" value="InterPro"/>
</dbReference>
<comment type="cofactor">
    <cofactor evidence="6">
        <name>Zn(2+)</name>
        <dbReference type="ChEBI" id="CHEBI:29105"/>
    </cofactor>
    <text evidence="6">Binds 1 zinc ion per subunit. The zinc ion is important for the structural integrity of the protein.</text>
</comment>
<accession>A0AA51RE32</accession>
<evidence type="ECO:0000256" key="4">
    <source>
        <dbReference type="ARBA" id="ARBA00023002"/>
    </source>
</evidence>
<feature type="binding site" evidence="6">
    <location>
        <position position="139"/>
    </location>
    <ligand>
        <name>Zn(2+)</name>
        <dbReference type="ChEBI" id="CHEBI:29105"/>
    </ligand>
</feature>
<dbReference type="PROSITE" id="PS51257">
    <property type="entry name" value="PROKAR_LIPOPROTEIN"/>
    <property type="match status" value="1"/>
</dbReference>
<keyword evidence="7" id="KW-0732">Signal</keyword>
<dbReference type="GO" id="GO:0008270">
    <property type="term" value="F:zinc ion binding"/>
    <property type="evidence" value="ECO:0007669"/>
    <property type="project" value="UniProtKB-UniRule"/>
</dbReference>
<feature type="binding site" evidence="6">
    <location>
        <position position="87"/>
    </location>
    <ligand>
        <name>Zn(2+)</name>
        <dbReference type="ChEBI" id="CHEBI:29105"/>
    </ligand>
</feature>
<dbReference type="KEGG" id="msaa:QYS49_23320"/>
<dbReference type="EMBL" id="CP129971">
    <property type="protein sequence ID" value="WMN10875.1"/>
    <property type="molecule type" value="Genomic_DNA"/>
</dbReference>
<keyword evidence="4 6" id="KW-0560">Oxidoreductase</keyword>
<dbReference type="SUPFAM" id="SSF51316">
    <property type="entry name" value="Mss4-like"/>
    <property type="match status" value="1"/>
</dbReference>
<dbReference type="InterPro" id="IPR002579">
    <property type="entry name" value="Met_Sox_Rdtase_MsrB_dom"/>
</dbReference>
<gene>
    <name evidence="6 9" type="primary">msrB</name>
    <name evidence="9" type="ORF">QYS49_23320</name>
</gene>
<feature type="chain" id="PRO_5041330300" description="Peptide methionine sulfoxide reductase MsrB" evidence="7">
    <location>
        <begin position="26"/>
        <end position="170"/>
    </location>
</feature>
<sequence length="170" mass="19093">MKGNKIGKFTGILGLIFVFSFQSCAQQSSSSENKKSLKDHTFEVQKTEAEWKEVLSPLEYKVLREEGTERAFTGKYNDFKKEGIYVCNGCKTELFSSETKYESGTGWPSFYKPLNNENVLEVEDRSLGMVRTEVVCASCGGHIGHVFEDGPKPTGLRYCLNSAALDFKEK</sequence>
<dbReference type="Pfam" id="PF01641">
    <property type="entry name" value="SelR"/>
    <property type="match status" value="1"/>
</dbReference>
<dbReference type="InterPro" id="IPR028427">
    <property type="entry name" value="Met_Sox_Rdtase_MsrB"/>
</dbReference>
<dbReference type="AlphaFoldDB" id="A0AA51RE32"/>
<feature type="binding site" evidence="6">
    <location>
        <position position="90"/>
    </location>
    <ligand>
        <name>Zn(2+)</name>
        <dbReference type="ChEBI" id="CHEBI:29105"/>
    </ligand>
</feature>
<evidence type="ECO:0000313" key="9">
    <source>
        <dbReference type="EMBL" id="WMN10875.1"/>
    </source>
</evidence>
<dbReference type="RefSeq" id="WP_308347377.1">
    <property type="nucleotide sequence ID" value="NZ_CP129971.1"/>
</dbReference>
<feature type="signal peptide" evidence="7">
    <location>
        <begin position="1"/>
        <end position="25"/>
    </location>
</feature>
<name>A0AA51RE32_9BACT</name>
<protein>
    <recommendedName>
        <fullName evidence="6">Peptide methionine sulfoxide reductase MsrB</fullName>
        <ecNumber evidence="6">1.8.4.12</ecNumber>
    </recommendedName>
    <alternativeName>
        <fullName evidence="6">Peptide-methionine (R)-S-oxide reductase</fullName>
    </alternativeName>
</protein>
<evidence type="ECO:0000256" key="3">
    <source>
        <dbReference type="ARBA" id="ARBA00022833"/>
    </source>
</evidence>
<evidence type="ECO:0000256" key="2">
    <source>
        <dbReference type="ARBA" id="ARBA00022723"/>
    </source>
</evidence>
<dbReference type="FunFam" id="2.170.150.20:FF:000001">
    <property type="entry name" value="Peptide methionine sulfoxide reductase MsrB"/>
    <property type="match status" value="1"/>
</dbReference>
<comment type="similarity">
    <text evidence="1 6">Belongs to the MsrB Met sulfoxide reductase family.</text>
</comment>
<keyword evidence="2 6" id="KW-0479">Metal-binding</keyword>
<keyword evidence="10" id="KW-1185">Reference proteome</keyword>
<keyword evidence="3 6" id="KW-0862">Zinc</keyword>
<dbReference type="GO" id="GO:0005737">
    <property type="term" value="C:cytoplasm"/>
    <property type="evidence" value="ECO:0007669"/>
    <property type="project" value="TreeGrafter"/>
</dbReference>
<comment type="catalytic activity">
    <reaction evidence="5 6">
        <text>L-methionyl-[protein] + [thioredoxin]-disulfide + H2O = L-methionyl-(R)-S-oxide-[protein] + [thioredoxin]-dithiol</text>
        <dbReference type="Rhea" id="RHEA:24164"/>
        <dbReference type="Rhea" id="RHEA-COMP:10698"/>
        <dbReference type="Rhea" id="RHEA-COMP:10700"/>
        <dbReference type="Rhea" id="RHEA-COMP:12313"/>
        <dbReference type="Rhea" id="RHEA-COMP:12314"/>
        <dbReference type="ChEBI" id="CHEBI:15377"/>
        <dbReference type="ChEBI" id="CHEBI:16044"/>
        <dbReference type="ChEBI" id="CHEBI:29950"/>
        <dbReference type="ChEBI" id="CHEBI:45764"/>
        <dbReference type="ChEBI" id="CHEBI:50058"/>
        <dbReference type="EC" id="1.8.4.12"/>
    </reaction>
</comment>
<feature type="domain" description="MsrB" evidence="8">
    <location>
        <begin position="48"/>
        <end position="170"/>
    </location>
</feature>
<evidence type="ECO:0000256" key="1">
    <source>
        <dbReference type="ARBA" id="ARBA00007174"/>
    </source>
</evidence>
<dbReference type="PANTHER" id="PTHR10173:SF57">
    <property type="entry name" value="PEPTIDE-METHIONINE (R)-S-OXIDE REDUCTASE"/>
    <property type="match status" value="1"/>
</dbReference>
<evidence type="ECO:0000256" key="7">
    <source>
        <dbReference type="SAM" id="SignalP"/>
    </source>
</evidence>
<dbReference type="NCBIfam" id="TIGR00357">
    <property type="entry name" value="peptide-methionine (R)-S-oxide reductase MsrB"/>
    <property type="match status" value="1"/>
</dbReference>
<dbReference type="Gene3D" id="2.170.150.20">
    <property type="entry name" value="Peptide methionine sulfoxide reductase"/>
    <property type="match status" value="1"/>
</dbReference>
<dbReference type="GO" id="GO:0006979">
    <property type="term" value="P:response to oxidative stress"/>
    <property type="evidence" value="ECO:0007669"/>
    <property type="project" value="InterPro"/>
</dbReference>
<dbReference type="Proteomes" id="UP001230496">
    <property type="component" value="Chromosome"/>
</dbReference>
<dbReference type="InterPro" id="IPR011057">
    <property type="entry name" value="Mss4-like_sf"/>
</dbReference>
<dbReference type="PROSITE" id="PS51790">
    <property type="entry name" value="MSRB"/>
    <property type="match status" value="1"/>
</dbReference>
<proteinExistence type="inferred from homology"/>